<sequence>MSTGSQEPSCPGECGCVPALDKDIGALIVDFDGTLADTRQGHEDALHAALEPYGVVLDPTWYARHIGLSIRDLLAALPGGRALPHGEVIARSRAHLLAEVHTITPIACTVELLRRAQAAGLPCAVASGASQQLVGPGLDALGLRGAFEAVVAREDAARGKPHPELFLTAARRLGIAPGHCLAVDDAPDGVAAARAAGMRVLTIARAHLAPVISAPAGLRDCASRSTDAAGPLPAHDQIR</sequence>
<name>A0A6N7L5H0_9ACTN</name>
<dbReference type="InterPro" id="IPR051806">
    <property type="entry name" value="HAD-like_SPP"/>
</dbReference>
<proteinExistence type="predicted"/>
<dbReference type="EMBL" id="WBOF01000005">
    <property type="protein sequence ID" value="MQS17614.1"/>
    <property type="molecule type" value="Genomic_DNA"/>
</dbReference>
<dbReference type="InterPro" id="IPR006439">
    <property type="entry name" value="HAD-SF_hydro_IA"/>
</dbReference>
<dbReference type="OrthoDB" id="9812856at2"/>
<dbReference type="SUPFAM" id="SSF56784">
    <property type="entry name" value="HAD-like"/>
    <property type="match status" value="1"/>
</dbReference>
<dbReference type="Proteomes" id="UP000450000">
    <property type="component" value="Unassembled WGS sequence"/>
</dbReference>
<dbReference type="PANTHER" id="PTHR43481:SF4">
    <property type="entry name" value="GLYCEROL-1-PHOSPHATE PHOSPHOHYDROLASE 1-RELATED"/>
    <property type="match status" value="1"/>
</dbReference>
<dbReference type="Gene3D" id="1.10.150.240">
    <property type="entry name" value="Putative phosphatase, domain 2"/>
    <property type="match status" value="1"/>
</dbReference>
<accession>A0A6N7L5H0</accession>
<evidence type="ECO:0000313" key="1">
    <source>
        <dbReference type="EMBL" id="MQS17614.1"/>
    </source>
</evidence>
<dbReference type="InterPro" id="IPR036412">
    <property type="entry name" value="HAD-like_sf"/>
</dbReference>
<gene>
    <name evidence="1" type="ORF">F7Q99_36865</name>
</gene>
<dbReference type="AlphaFoldDB" id="A0A6N7L5H0"/>
<reference evidence="1 2" key="1">
    <citation type="submission" date="2019-09" db="EMBL/GenBank/DDBJ databases">
        <title>Genome Sequences of Streptomyces kaniharaensis ATCC 21070.</title>
        <authorList>
            <person name="Zhu W."/>
            <person name="De Crecy-Lagard V."/>
            <person name="Richards N.G."/>
        </authorList>
    </citation>
    <scope>NUCLEOTIDE SEQUENCE [LARGE SCALE GENOMIC DNA]</scope>
    <source>
        <strain evidence="1 2">SF-557</strain>
    </source>
</reference>
<evidence type="ECO:0000313" key="2">
    <source>
        <dbReference type="Proteomes" id="UP000450000"/>
    </source>
</evidence>
<organism evidence="1 2">
    <name type="scientific">Streptomyces kaniharaensis</name>
    <dbReference type="NCBI Taxonomy" id="212423"/>
    <lineage>
        <taxon>Bacteria</taxon>
        <taxon>Bacillati</taxon>
        <taxon>Actinomycetota</taxon>
        <taxon>Actinomycetes</taxon>
        <taxon>Kitasatosporales</taxon>
        <taxon>Streptomycetaceae</taxon>
        <taxon>Streptomyces</taxon>
    </lineage>
</organism>
<protein>
    <submittedName>
        <fullName evidence="1">HAD family phosphatase</fullName>
    </submittedName>
</protein>
<keyword evidence="2" id="KW-1185">Reference proteome</keyword>
<dbReference type="SFLD" id="SFLDS00003">
    <property type="entry name" value="Haloacid_Dehalogenase"/>
    <property type="match status" value="1"/>
</dbReference>
<dbReference type="InterPro" id="IPR023198">
    <property type="entry name" value="PGP-like_dom2"/>
</dbReference>
<dbReference type="Gene3D" id="3.40.50.1000">
    <property type="entry name" value="HAD superfamily/HAD-like"/>
    <property type="match status" value="1"/>
</dbReference>
<dbReference type="PRINTS" id="PR00413">
    <property type="entry name" value="HADHALOGNASE"/>
</dbReference>
<dbReference type="InterPro" id="IPR023214">
    <property type="entry name" value="HAD_sf"/>
</dbReference>
<dbReference type="SFLD" id="SFLDG01129">
    <property type="entry name" value="C1.5:_HAD__Beta-PGM__Phosphata"/>
    <property type="match status" value="1"/>
</dbReference>
<dbReference type="RefSeq" id="WP_153470861.1">
    <property type="nucleotide sequence ID" value="NZ_WBOF01000005.1"/>
</dbReference>
<dbReference type="Pfam" id="PF00702">
    <property type="entry name" value="Hydrolase"/>
    <property type="match status" value="1"/>
</dbReference>
<dbReference type="PANTHER" id="PTHR43481">
    <property type="entry name" value="FRUCTOSE-1-PHOSPHATE PHOSPHATASE"/>
    <property type="match status" value="1"/>
</dbReference>
<comment type="caution">
    <text evidence="1">The sequence shown here is derived from an EMBL/GenBank/DDBJ whole genome shotgun (WGS) entry which is preliminary data.</text>
</comment>
<dbReference type="NCBIfam" id="TIGR01509">
    <property type="entry name" value="HAD-SF-IA-v3"/>
    <property type="match status" value="1"/>
</dbReference>
<dbReference type="GO" id="GO:0050308">
    <property type="term" value="F:sugar-phosphatase activity"/>
    <property type="evidence" value="ECO:0007669"/>
    <property type="project" value="TreeGrafter"/>
</dbReference>